<evidence type="ECO:0000313" key="2">
    <source>
        <dbReference type="Proteomes" id="UP000010146"/>
    </source>
</evidence>
<dbReference type="InterPro" id="IPR024485">
    <property type="entry name" value="DUF2680"/>
</dbReference>
<reference evidence="1 2" key="2">
    <citation type="journal article" date="2015" name="BMC Genomics">
        <title>Analysis of three genomes within the thermophilic bacterial species Caldanaerobacter subterraneus with a focus on carbon monoxide dehydrogenase evolution and hydrolase diversity.</title>
        <authorList>
            <person name="Sant'Anna F.H."/>
            <person name="Lebedinsky A.V."/>
            <person name="Sokolova T.G."/>
            <person name="Robb F.T."/>
            <person name="Gonzalez J.M."/>
        </authorList>
    </citation>
    <scope>NUCLEOTIDE SEQUENCE [LARGE SCALE GENOMIC DNA]</scope>
    <source>
        <strain evidence="1 2">DSM 12653</strain>
    </source>
</reference>
<dbReference type="EMBL" id="ABXP02000044">
    <property type="protein sequence ID" value="KKC30166.1"/>
    <property type="molecule type" value="Genomic_DNA"/>
</dbReference>
<evidence type="ECO:0000313" key="1">
    <source>
        <dbReference type="EMBL" id="KKC30166.1"/>
    </source>
</evidence>
<dbReference type="Proteomes" id="UP000010146">
    <property type="component" value="Unassembled WGS sequence"/>
</dbReference>
<name>B7R9V8_9THEO</name>
<sequence length="314" mass="35758">MSHFRDIINNENKIIERRYFNLKKNKWLIALAVILALAIPLTVFAANPEAGTKIKSFFGIDTSKLTPQQKQMISDYNKKIADLEKEFVNKLVDAGLITRQQADNIIKNIDERVSKADENNVPFFMGGKGFDRGFFGIGRIDTSKFTDEQKKALEDIYKQMAELQKNLVNKLVSEGVLTQDQANKIINAIDNAVANADKNLYAMFGGKDGLGFILRGIDPSKLTEQQKNELINYFKQMAQLQKQLVDKLVSFGTITQDQGNTIKNRIDEMVKNIEQNGLPQKFFRHFEWKKEFKKEWFKENAGSPVIPQGNGNSI</sequence>
<dbReference type="AlphaFoldDB" id="B7R9V8"/>
<proteinExistence type="predicted"/>
<dbReference type="Pfam" id="PF10925">
    <property type="entry name" value="DUF2680"/>
    <property type="match status" value="3"/>
</dbReference>
<organism evidence="1 2">
    <name type="scientific">Caldanaerobacter subterraneus subsp. pacificus DSM 12653</name>
    <dbReference type="NCBI Taxonomy" id="391606"/>
    <lineage>
        <taxon>Bacteria</taxon>
        <taxon>Bacillati</taxon>
        <taxon>Bacillota</taxon>
        <taxon>Clostridia</taxon>
        <taxon>Thermoanaerobacterales</taxon>
        <taxon>Thermoanaerobacteraceae</taxon>
        <taxon>Caldanaerobacter</taxon>
    </lineage>
</organism>
<reference evidence="2" key="3">
    <citation type="submission" date="2015-02" db="EMBL/GenBank/DDBJ databases">
        <title>Genome analysis of three genomes within the thermophilic hydrogenogenic bacterial species Caldanaerobacter subterraneus.</title>
        <authorList>
            <person name="Sant'Anna F.H."/>
            <person name="Lebedinsky A."/>
            <person name="Sokolova T."/>
            <person name="Robb F.T."/>
            <person name="Gonzalez J.M."/>
        </authorList>
    </citation>
    <scope>NUCLEOTIDE SEQUENCE [LARGE SCALE GENOMIC DNA]</scope>
    <source>
        <strain evidence="2">DSM 12653</strain>
    </source>
</reference>
<comment type="caution">
    <text evidence="1">The sequence shown here is derived from an EMBL/GenBank/DDBJ whole genome shotgun (WGS) entry which is preliminary data.</text>
</comment>
<evidence type="ECO:0008006" key="3">
    <source>
        <dbReference type="Google" id="ProtNLM"/>
    </source>
</evidence>
<gene>
    <name evidence="1" type="ORF">CDSM653_00802</name>
</gene>
<reference evidence="1 2" key="1">
    <citation type="submission" date="2008-07" db="EMBL/GenBank/DDBJ databases">
        <authorList>
            <person name="Gonzalez J."/>
            <person name="Sokolova T."/>
            <person name="Ferriera S."/>
            <person name="Johnson J."/>
            <person name="Kravitz S."/>
            <person name="Beeson K."/>
            <person name="Sutton G."/>
            <person name="Rogers Y.-H."/>
            <person name="Friedman R."/>
            <person name="Frazier M."/>
            <person name="Venter J.C."/>
        </authorList>
    </citation>
    <scope>NUCLEOTIDE SEQUENCE [LARGE SCALE GENOMIC DNA]</scope>
    <source>
        <strain evidence="1 2">DSM 12653</strain>
    </source>
</reference>
<protein>
    <recommendedName>
        <fullName evidence="3">DUF2680 domain-containing protein</fullName>
    </recommendedName>
</protein>
<accession>B7R9V8</accession>